<dbReference type="EMBL" id="CAWUFR010000038">
    <property type="protein sequence ID" value="CAK6959234.1"/>
    <property type="molecule type" value="Genomic_DNA"/>
</dbReference>
<sequence>MKTLVIFSLGLAVALGMPPFVPDAAPNPVVTREEQSPLLGDVVPVQGHVVVEDPAPQVRLGSGEQQEKLAPDTDQSPLQDQVKKDSIMEQEVVAKPEAEIELAEKGVMVETEVKVKQEDKVDQELKAEEEVKMERDVKVDPEAKADAEAHLNPEDMAELEVKVKSEPKLESELSVSPDFKVESEVKVEPDVEWEPEVKPQEVQEEFRMEMNHEEKTKTGQEVEERHIDMEEKHEMKGEPVEESELLDDDNMLKEELSDAELSELEKSLRVEFQNPDPDTKSLPEEEGPMDWGNDVLDEEPIMDFQPDTMEEPVQYQQGMPGSPFIDDGPALDIMGQPILPSGDYLPHEEAIMGMDLAKQHDSDHLMMEGEGSEFVREEEFPKDDMALLEEPAMEDSPQLGRADQIGVMPETERRALMQQEVENPVERRGLPKATGWGSCPGVVLERKCYQFFTERKTASDAEFFCQKLYPGGHLASITSTYIHKELVKIMLTQNGAFRRTWIGGLRYLETGCFIWLDGSQWDYADWLQGEPNHTSNKEHCVEMLEFANGKFNDFTCWEPQAFICSHPY</sequence>
<feature type="signal peptide" evidence="2">
    <location>
        <begin position="1"/>
        <end position="16"/>
    </location>
</feature>
<reference evidence="4 5" key="1">
    <citation type="submission" date="2024-01" db="EMBL/GenBank/DDBJ databases">
        <authorList>
            <person name="Alioto T."/>
            <person name="Alioto T."/>
            <person name="Gomez Garrido J."/>
        </authorList>
    </citation>
    <scope>NUCLEOTIDE SEQUENCE [LARGE SCALE GENOMIC DNA]</scope>
</reference>
<organism evidence="4 5">
    <name type="scientific">Scomber scombrus</name>
    <name type="common">Atlantic mackerel</name>
    <name type="synonym">Scomber vernalis</name>
    <dbReference type="NCBI Taxonomy" id="13677"/>
    <lineage>
        <taxon>Eukaryota</taxon>
        <taxon>Metazoa</taxon>
        <taxon>Chordata</taxon>
        <taxon>Craniata</taxon>
        <taxon>Vertebrata</taxon>
        <taxon>Euteleostomi</taxon>
        <taxon>Actinopterygii</taxon>
        <taxon>Neopterygii</taxon>
        <taxon>Teleostei</taxon>
        <taxon>Neoteleostei</taxon>
        <taxon>Acanthomorphata</taxon>
        <taxon>Pelagiaria</taxon>
        <taxon>Scombriformes</taxon>
        <taxon>Scombridae</taxon>
        <taxon>Scomber</taxon>
    </lineage>
</organism>
<keyword evidence="5" id="KW-1185">Reference proteome</keyword>
<feature type="region of interest" description="Disordered" evidence="1">
    <location>
        <begin position="134"/>
        <end position="203"/>
    </location>
</feature>
<evidence type="ECO:0000313" key="4">
    <source>
        <dbReference type="EMBL" id="CAK6959234.1"/>
    </source>
</evidence>
<feature type="chain" id="PRO_5043550367" evidence="2">
    <location>
        <begin position="17"/>
        <end position="568"/>
    </location>
</feature>
<feature type="compositionally biased region" description="Basic and acidic residues" evidence="1">
    <location>
        <begin position="230"/>
        <end position="239"/>
    </location>
</feature>
<dbReference type="Proteomes" id="UP001314229">
    <property type="component" value="Unassembled WGS sequence"/>
</dbReference>
<gene>
    <name evidence="4" type="ORF">FSCOSCO3_A010336</name>
</gene>
<dbReference type="PROSITE" id="PS50041">
    <property type="entry name" value="C_TYPE_LECTIN_2"/>
    <property type="match status" value="1"/>
</dbReference>
<evidence type="ECO:0000256" key="1">
    <source>
        <dbReference type="SAM" id="MobiDB-lite"/>
    </source>
</evidence>
<dbReference type="Gene3D" id="3.10.100.10">
    <property type="entry name" value="Mannose-Binding Protein A, subunit A"/>
    <property type="match status" value="1"/>
</dbReference>
<dbReference type="AlphaFoldDB" id="A0AAV1NK99"/>
<feature type="domain" description="C-type lectin" evidence="3">
    <location>
        <begin position="444"/>
        <end position="565"/>
    </location>
</feature>
<keyword evidence="2" id="KW-0732">Signal</keyword>
<protein>
    <submittedName>
        <fullName evidence="4">Uncharacterized protein LOC121907396</fullName>
    </submittedName>
</protein>
<evidence type="ECO:0000256" key="2">
    <source>
        <dbReference type="SAM" id="SignalP"/>
    </source>
</evidence>
<feature type="compositionally biased region" description="Basic and acidic residues" evidence="1">
    <location>
        <begin position="179"/>
        <end position="203"/>
    </location>
</feature>
<dbReference type="PANTHER" id="PTHR22803">
    <property type="entry name" value="MANNOSE, PHOSPHOLIPASE, LECTIN RECEPTOR RELATED"/>
    <property type="match status" value="1"/>
</dbReference>
<comment type="caution">
    <text evidence="4">The sequence shown here is derived from an EMBL/GenBank/DDBJ whole genome shotgun (WGS) entry which is preliminary data.</text>
</comment>
<dbReference type="InterPro" id="IPR016187">
    <property type="entry name" value="CTDL_fold"/>
</dbReference>
<dbReference type="InterPro" id="IPR050111">
    <property type="entry name" value="C-type_lectin/snaclec_domain"/>
</dbReference>
<proteinExistence type="predicted"/>
<accession>A0AAV1NK99</accession>
<evidence type="ECO:0000313" key="5">
    <source>
        <dbReference type="Proteomes" id="UP001314229"/>
    </source>
</evidence>
<feature type="region of interest" description="Disordered" evidence="1">
    <location>
        <begin position="54"/>
        <end position="79"/>
    </location>
</feature>
<dbReference type="InterPro" id="IPR001304">
    <property type="entry name" value="C-type_lectin-like"/>
</dbReference>
<evidence type="ECO:0000259" key="3">
    <source>
        <dbReference type="PROSITE" id="PS50041"/>
    </source>
</evidence>
<dbReference type="Pfam" id="PF00059">
    <property type="entry name" value="Lectin_C"/>
    <property type="match status" value="1"/>
</dbReference>
<dbReference type="InterPro" id="IPR016186">
    <property type="entry name" value="C-type_lectin-like/link_sf"/>
</dbReference>
<dbReference type="SMART" id="SM00034">
    <property type="entry name" value="CLECT"/>
    <property type="match status" value="1"/>
</dbReference>
<feature type="region of interest" description="Disordered" evidence="1">
    <location>
        <begin position="230"/>
        <end position="254"/>
    </location>
</feature>
<name>A0AAV1NK99_SCOSC</name>
<feature type="compositionally biased region" description="Acidic residues" evidence="1">
    <location>
        <begin position="240"/>
        <end position="249"/>
    </location>
</feature>
<dbReference type="SUPFAM" id="SSF56436">
    <property type="entry name" value="C-type lectin-like"/>
    <property type="match status" value="1"/>
</dbReference>
<feature type="compositionally biased region" description="Basic and acidic residues" evidence="1">
    <location>
        <begin position="134"/>
        <end position="171"/>
    </location>
</feature>